<dbReference type="InterPro" id="IPR025359">
    <property type="entry name" value="SduA_C"/>
</dbReference>
<reference evidence="3" key="1">
    <citation type="submission" date="2016-02" db="EMBL/GenBank/DDBJ databases">
        <authorList>
            <person name="Rodrigo-Torres Lidia"/>
            <person name="Arahal R.David."/>
        </authorList>
    </citation>
    <scope>NUCLEOTIDE SEQUENCE [LARGE SCALE GENOMIC DNA]</scope>
    <source>
        <strain evidence="3">CECT 9029</strain>
    </source>
</reference>
<feature type="domain" description="Shedu protein SduA C-terminal" evidence="1">
    <location>
        <begin position="14"/>
        <end position="167"/>
    </location>
</feature>
<organism evidence="2 3">
    <name type="scientific">Grimontia celer</name>
    <dbReference type="NCBI Taxonomy" id="1796497"/>
    <lineage>
        <taxon>Bacteria</taxon>
        <taxon>Pseudomonadati</taxon>
        <taxon>Pseudomonadota</taxon>
        <taxon>Gammaproteobacteria</taxon>
        <taxon>Vibrionales</taxon>
        <taxon>Vibrionaceae</taxon>
        <taxon>Grimontia</taxon>
    </lineage>
</organism>
<evidence type="ECO:0000313" key="3">
    <source>
        <dbReference type="Proteomes" id="UP000071641"/>
    </source>
</evidence>
<dbReference type="AlphaFoldDB" id="A0A128F7S5"/>
<protein>
    <recommendedName>
        <fullName evidence="1">Shedu protein SduA C-terminal domain-containing protein</fullName>
    </recommendedName>
</protein>
<dbReference type="EMBL" id="FIZX01000002">
    <property type="protein sequence ID" value="CZF82788.1"/>
    <property type="molecule type" value="Genomic_DNA"/>
</dbReference>
<accession>A0A128F7S5</accession>
<dbReference type="OrthoDB" id="7061014at2"/>
<proteinExistence type="predicted"/>
<gene>
    <name evidence="2" type="ORF">GCE9029_03440</name>
</gene>
<evidence type="ECO:0000313" key="2">
    <source>
        <dbReference type="EMBL" id="CZF82788.1"/>
    </source>
</evidence>
<dbReference type="Proteomes" id="UP000071641">
    <property type="component" value="Unassembled WGS sequence"/>
</dbReference>
<keyword evidence="3" id="KW-1185">Reference proteome</keyword>
<name>A0A128F7S5_9GAMM</name>
<dbReference type="RefSeq" id="WP_062665046.1">
    <property type="nucleotide sequence ID" value="NZ_FIZX01000002.1"/>
</dbReference>
<sequence>MNDLINLVDKEPLEQPVQEFLEKCPSAICGTKYIMGNCVISKLPLGNEYKTDFAYINPQSGYTFLHLVEIEKPGKSIFTQSDEFTKEFNQALQQVNDWIYWCSNNSGYLYNLLEPLRQRSGDSVGYYNARGLLIYGRSSEINNIRRKERWAQKTTENNFIEIRTYDGFAREMNSFLPPNNLYNEVIDTYHYVQREFKLKRNP</sequence>
<dbReference type="Pfam" id="PF14082">
    <property type="entry name" value="SduA_C"/>
    <property type="match status" value="1"/>
</dbReference>
<evidence type="ECO:0000259" key="1">
    <source>
        <dbReference type="Pfam" id="PF14082"/>
    </source>
</evidence>